<dbReference type="Gene3D" id="3.40.50.300">
    <property type="entry name" value="P-loop containing nucleotide triphosphate hydrolases"/>
    <property type="match status" value="1"/>
</dbReference>
<dbReference type="Proteomes" id="UP000253941">
    <property type="component" value="Unassembled WGS sequence"/>
</dbReference>
<keyword evidence="5" id="KW-1185">Reference proteome</keyword>
<dbReference type="InterPro" id="IPR000863">
    <property type="entry name" value="Sulfotransferase_dom"/>
</dbReference>
<comment type="caution">
    <text evidence="4">The sequence shown here is derived from an EMBL/GenBank/DDBJ whole genome shotgun (WGS) entry which is preliminary data.</text>
</comment>
<organism evidence="4 5">
    <name type="scientific">Ferruginivarius sediminum</name>
    <dbReference type="NCBI Taxonomy" id="2661937"/>
    <lineage>
        <taxon>Bacteria</taxon>
        <taxon>Pseudomonadati</taxon>
        <taxon>Pseudomonadota</taxon>
        <taxon>Alphaproteobacteria</taxon>
        <taxon>Rhodospirillales</taxon>
        <taxon>Rhodospirillaceae</taxon>
        <taxon>Ferruginivarius</taxon>
    </lineage>
</organism>
<feature type="domain" description="Sulfotransferase" evidence="3">
    <location>
        <begin position="5"/>
        <end position="274"/>
    </location>
</feature>
<name>A0A369TD61_9PROT</name>
<sequence length="283" mass="32186">MPGIIWLASYPKSGNTWLRAFIANYFKNPDKPLPINELHKFAFGDGFLVHYERVSGQPKEELGEEQLRALRPQVHRYLASHPNETAFVKTHNMVGDEGGVPIITPQATAGAVYVVRNPLDVVVSYAHHYMVPLDEAVDDLCERYKVIPGEDGKKIPDFIGDWSQHVRSWTEAPGLKLHTMRYEDMLKKPGPTFRALIKFLGVPLATSRLRKAITFTSFEEMAKQEQRDSFNEARPDGASRFFRKGAAGQWRESLNEDQVRRMVDAHGETMQRFGYLDKSGQPV</sequence>
<keyword evidence="2 4" id="KW-0808">Transferase</keyword>
<comment type="similarity">
    <text evidence="1">Belongs to the sulfotransferase 1 family.</text>
</comment>
<proteinExistence type="inferred from homology"/>
<evidence type="ECO:0000259" key="3">
    <source>
        <dbReference type="Pfam" id="PF00685"/>
    </source>
</evidence>
<dbReference type="GO" id="GO:0008146">
    <property type="term" value="F:sulfotransferase activity"/>
    <property type="evidence" value="ECO:0007669"/>
    <property type="project" value="InterPro"/>
</dbReference>
<dbReference type="Pfam" id="PF00685">
    <property type="entry name" value="Sulfotransfer_1"/>
    <property type="match status" value="1"/>
</dbReference>
<evidence type="ECO:0000256" key="1">
    <source>
        <dbReference type="ARBA" id="ARBA00005771"/>
    </source>
</evidence>
<evidence type="ECO:0000313" key="4">
    <source>
        <dbReference type="EMBL" id="RDD63249.1"/>
    </source>
</evidence>
<dbReference type="PANTHER" id="PTHR11783">
    <property type="entry name" value="SULFOTRANSFERASE SULT"/>
    <property type="match status" value="1"/>
</dbReference>
<reference evidence="4 5" key="1">
    <citation type="submission" date="2018-07" db="EMBL/GenBank/DDBJ databases">
        <title>Venubactetium sediminum gen. nov., sp. nov., isolated from a marine solar saltern.</title>
        <authorList>
            <person name="Wang S."/>
        </authorList>
    </citation>
    <scope>NUCLEOTIDE SEQUENCE [LARGE SCALE GENOMIC DNA]</scope>
    <source>
        <strain evidence="4 5">WD2A32</strain>
    </source>
</reference>
<dbReference type="RefSeq" id="WP_114580505.1">
    <property type="nucleotide sequence ID" value="NZ_QPMH01000002.1"/>
</dbReference>
<protein>
    <submittedName>
        <fullName evidence="4">Sulfotransferase domain-containing protein</fullName>
    </submittedName>
</protein>
<dbReference type="InterPro" id="IPR027417">
    <property type="entry name" value="P-loop_NTPase"/>
</dbReference>
<gene>
    <name evidence="4" type="ORF">DRB17_02010</name>
</gene>
<dbReference type="EMBL" id="QPMH01000002">
    <property type="protein sequence ID" value="RDD63249.1"/>
    <property type="molecule type" value="Genomic_DNA"/>
</dbReference>
<evidence type="ECO:0000256" key="2">
    <source>
        <dbReference type="ARBA" id="ARBA00022679"/>
    </source>
</evidence>
<dbReference type="SUPFAM" id="SSF52540">
    <property type="entry name" value="P-loop containing nucleoside triphosphate hydrolases"/>
    <property type="match status" value="1"/>
</dbReference>
<evidence type="ECO:0000313" key="5">
    <source>
        <dbReference type="Proteomes" id="UP000253941"/>
    </source>
</evidence>
<dbReference type="AlphaFoldDB" id="A0A369TD61"/>
<accession>A0A369TD61</accession>